<dbReference type="Proteomes" id="UP000664904">
    <property type="component" value="Chromosome"/>
</dbReference>
<keyword evidence="1" id="KW-0812">Transmembrane</keyword>
<organism evidence="2 3">
    <name type="scientific">Pseudoalteromonas xiamenensis</name>
    <dbReference type="NCBI Taxonomy" id="882626"/>
    <lineage>
        <taxon>Bacteria</taxon>
        <taxon>Pseudomonadati</taxon>
        <taxon>Pseudomonadota</taxon>
        <taxon>Gammaproteobacteria</taxon>
        <taxon>Alteromonadales</taxon>
        <taxon>Pseudoalteromonadaceae</taxon>
        <taxon>Pseudoalteromonas</taxon>
    </lineage>
</organism>
<proteinExistence type="predicted"/>
<evidence type="ECO:0000313" key="2">
    <source>
        <dbReference type="EMBL" id="QTH71133.1"/>
    </source>
</evidence>
<dbReference type="EMBL" id="CP072133">
    <property type="protein sequence ID" value="QTH71133.1"/>
    <property type="molecule type" value="Genomic_DNA"/>
</dbReference>
<keyword evidence="1" id="KW-1133">Transmembrane helix</keyword>
<keyword evidence="3" id="KW-1185">Reference proteome</keyword>
<evidence type="ECO:0000256" key="1">
    <source>
        <dbReference type="SAM" id="Phobius"/>
    </source>
</evidence>
<keyword evidence="1" id="KW-0472">Membrane</keyword>
<gene>
    <name evidence="2" type="ORF">J5O05_15125</name>
</gene>
<reference evidence="2" key="1">
    <citation type="submission" date="2021-03" db="EMBL/GenBank/DDBJ databases">
        <title>Complete Genome of Pseudoalteromonas xiamenensis STKMTI.2, a new potential marine bacterium producing anti-Vibrio compounds.</title>
        <authorList>
            <person name="Handayani D.P."/>
            <person name="Isnansetyo A."/>
            <person name="Istiqomah I."/>
            <person name="Jumina J."/>
        </authorList>
    </citation>
    <scope>NUCLEOTIDE SEQUENCE</scope>
    <source>
        <strain evidence="2">STKMTI.2</strain>
    </source>
</reference>
<dbReference type="AlphaFoldDB" id="A0A975DG34"/>
<name>A0A975DG34_9GAMM</name>
<dbReference type="KEGG" id="pxi:J5O05_15125"/>
<feature type="transmembrane region" description="Helical" evidence="1">
    <location>
        <begin position="94"/>
        <end position="113"/>
    </location>
</feature>
<feature type="transmembrane region" description="Helical" evidence="1">
    <location>
        <begin position="57"/>
        <end position="82"/>
    </location>
</feature>
<accession>A0A975DG34</accession>
<dbReference type="RefSeq" id="WP_208842774.1">
    <property type="nucleotide sequence ID" value="NZ_CP072133.1"/>
</dbReference>
<sequence length="281" mass="33027">MHYFNRAYNKLNHRKTTRRARVFRCLKRYVLGGKLNINWEKIEKVFRLFFPEFSNKVTWAVVIAGIGLTSTSLVQSIINAVLETQFNIRILGPYDSLIGVVLIAFGLIHNILLQREKTKIEVNGKSEVNKKAIEHDKALFEHLDSILDDEYLMGFFEGVEINHAYFYSKVKPLTDFMYEIEKVKTEFVLDPIASSLNQLKPVTRQLDEFFVCNFDAYGPGRGDDFWLCLHPQWNCDRAGRWDDFEDSKKYDAAMRDLFQIIDNYKEMYKCYRLAVKRELCV</sequence>
<evidence type="ECO:0000313" key="3">
    <source>
        <dbReference type="Proteomes" id="UP000664904"/>
    </source>
</evidence>
<protein>
    <submittedName>
        <fullName evidence="2">Uncharacterized protein</fullName>
    </submittedName>
</protein>